<evidence type="ECO:0000256" key="1">
    <source>
        <dbReference type="SAM" id="Phobius"/>
    </source>
</evidence>
<feature type="transmembrane region" description="Helical" evidence="1">
    <location>
        <begin position="31"/>
        <end position="53"/>
    </location>
</feature>
<keyword evidence="3" id="KW-1185">Reference proteome</keyword>
<protein>
    <submittedName>
        <fullName evidence="2">Uncharacterized protein</fullName>
    </submittedName>
</protein>
<keyword evidence="1" id="KW-0812">Transmembrane</keyword>
<dbReference type="AlphaFoldDB" id="A0A0A2VEB3"/>
<comment type="caution">
    <text evidence="2">The sequence shown here is derived from an EMBL/GenBank/DDBJ whole genome shotgun (WGS) entry which is preliminary data.</text>
</comment>
<name>A0A0A2VEB3_9BACI</name>
<dbReference type="EMBL" id="AVBG01000004">
    <property type="protein sequence ID" value="KGP91995.1"/>
    <property type="molecule type" value="Genomic_DNA"/>
</dbReference>
<gene>
    <name evidence="2" type="ORF">N780_15720</name>
</gene>
<dbReference type="eggNOG" id="ENOG50343PT">
    <property type="taxonomic scope" value="Bacteria"/>
</dbReference>
<evidence type="ECO:0000313" key="3">
    <source>
        <dbReference type="Proteomes" id="UP000030153"/>
    </source>
</evidence>
<evidence type="ECO:0000313" key="2">
    <source>
        <dbReference type="EMBL" id="KGP91995.1"/>
    </source>
</evidence>
<feature type="transmembrane region" description="Helical" evidence="1">
    <location>
        <begin position="65"/>
        <end position="82"/>
    </location>
</feature>
<organism evidence="2 3">
    <name type="scientific">Pontibacillus chungwhensis BH030062</name>
    <dbReference type="NCBI Taxonomy" id="1385513"/>
    <lineage>
        <taxon>Bacteria</taxon>
        <taxon>Bacillati</taxon>
        <taxon>Bacillota</taxon>
        <taxon>Bacilli</taxon>
        <taxon>Bacillales</taxon>
        <taxon>Bacillaceae</taxon>
        <taxon>Pontibacillus</taxon>
    </lineage>
</organism>
<accession>A0A0A2VEB3</accession>
<dbReference type="Proteomes" id="UP000030153">
    <property type="component" value="Unassembled WGS sequence"/>
</dbReference>
<proteinExistence type="predicted"/>
<sequence>MVKRKLLTALITLLISVPLYSFMSKGTTSDYVVTYFLILTTAISCGTLLSIFISYLENKVNLHRLSLRFILHIIIALLLIAIFVKSNYFQITLYLAIPVAFGYFVIDEWLRTMFKKPFKA</sequence>
<reference evidence="2 3" key="1">
    <citation type="submission" date="2013-08" db="EMBL/GenBank/DDBJ databases">
        <title>Genome of Pontibacillus chungwhensis.</title>
        <authorList>
            <person name="Wang Q."/>
            <person name="Wang G."/>
        </authorList>
    </citation>
    <scope>NUCLEOTIDE SEQUENCE [LARGE SCALE GENOMIC DNA]</scope>
    <source>
        <strain evidence="2 3">BH030062</strain>
    </source>
</reference>
<keyword evidence="1" id="KW-0472">Membrane</keyword>
<feature type="transmembrane region" description="Helical" evidence="1">
    <location>
        <begin position="88"/>
        <end position="106"/>
    </location>
</feature>
<keyword evidence="1" id="KW-1133">Transmembrane helix</keyword>